<dbReference type="STRING" id="1045774.SAMN05421872_103253"/>
<comment type="catalytic activity">
    <reaction evidence="10 11">
        <text>D-alanyl-D-alanine + UDP-N-acetyl-alpha-D-muramoyl-L-alanyl-gamma-D-glutamyl-meso-2,6-diaminopimelate + ATP = UDP-N-acetyl-alpha-D-muramoyl-L-alanyl-gamma-D-glutamyl-meso-2,6-diaminopimeloyl-D-alanyl-D-alanine + ADP + phosphate + H(+)</text>
        <dbReference type="Rhea" id="RHEA:28374"/>
        <dbReference type="ChEBI" id="CHEBI:15378"/>
        <dbReference type="ChEBI" id="CHEBI:30616"/>
        <dbReference type="ChEBI" id="CHEBI:43474"/>
        <dbReference type="ChEBI" id="CHEBI:57822"/>
        <dbReference type="ChEBI" id="CHEBI:61386"/>
        <dbReference type="ChEBI" id="CHEBI:83905"/>
        <dbReference type="ChEBI" id="CHEBI:456216"/>
        <dbReference type="EC" id="6.3.2.10"/>
    </reaction>
</comment>
<evidence type="ECO:0000256" key="3">
    <source>
        <dbReference type="ARBA" id="ARBA00022618"/>
    </source>
</evidence>
<dbReference type="Gene3D" id="3.90.190.20">
    <property type="entry name" value="Mur ligase, C-terminal domain"/>
    <property type="match status" value="1"/>
</dbReference>
<dbReference type="Pfam" id="PF01225">
    <property type="entry name" value="Mur_ligase"/>
    <property type="match status" value="1"/>
</dbReference>
<keyword evidence="6 10" id="KW-0133">Cell shape</keyword>
<keyword evidence="1 10" id="KW-0963">Cytoplasm</keyword>
<dbReference type="GO" id="GO:0009252">
    <property type="term" value="P:peptidoglycan biosynthetic process"/>
    <property type="evidence" value="ECO:0007669"/>
    <property type="project" value="UniProtKB-UniRule"/>
</dbReference>
<keyword evidence="2 10" id="KW-0436">Ligase</keyword>
<dbReference type="InterPro" id="IPR036565">
    <property type="entry name" value="Mur-like_cat_sf"/>
</dbReference>
<dbReference type="GO" id="GO:0008766">
    <property type="term" value="F:UDP-N-acetylmuramoylalanyl-D-glutamyl-2,6-diaminopimelate-D-alanyl-D-alanine ligase activity"/>
    <property type="evidence" value="ECO:0007669"/>
    <property type="project" value="RHEA"/>
</dbReference>
<dbReference type="GO" id="GO:0071555">
    <property type="term" value="P:cell wall organization"/>
    <property type="evidence" value="ECO:0007669"/>
    <property type="project" value="UniProtKB-KW"/>
</dbReference>
<comment type="pathway">
    <text evidence="10 11">Cell wall biogenesis; peptidoglycan biosynthesis.</text>
</comment>
<dbReference type="InterPro" id="IPR005863">
    <property type="entry name" value="UDP-N-AcMur_synth"/>
</dbReference>
<evidence type="ECO:0000256" key="4">
    <source>
        <dbReference type="ARBA" id="ARBA00022741"/>
    </source>
</evidence>
<dbReference type="InterPro" id="IPR036615">
    <property type="entry name" value="Mur_ligase_C_dom_sf"/>
</dbReference>
<dbReference type="SUPFAM" id="SSF63418">
    <property type="entry name" value="MurE/MurF N-terminal domain"/>
    <property type="match status" value="1"/>
</dbReference>
<keyword evidence="8 10" id="KW-0131">Cell cycle</keyword>
<dbReference type="HAMAP" id="MF_02019">
    <property type="entry name" value="MurF"/>
    <property type="match status" value="1"/>
</dbReference>
<keyword evidence="16" id="KW-1185">Reference proteome</keyword>
<dbReference type="EC" id="6.3.2.10" evidence="10 11"/>
<feature type="domain" description="Mur ligase N-terminal catalytic" evidence="12">
    <location>
        <begin position="34"/>
        <end position="86"/>
    </location>
</feature>
<evidence type="ECO:0000256" key="8">
    <source>
        <dbReference type="ARBA" id="ARBA00023306"/>
    </source>
</evidence>
<comment type="function">
    <text evidence="10 11">Involved in cell wall formation. Catalyzes the final step in the synthesis of UDP-N-acetylmuramoyl-pentapeptide, the precursor of murein.</text>
</comment>
<dbReference type="SUPFAM" id="SSF53244">
    <property type="entry name" value="MurD-like peptide ligases, peptide-binding domain"/>
    <property type="match status" value="1"/>
</dbReference>
<dbReference type="InterPro" id="IPR000713">
    <property type="entry name" value="Mur_ligase_N"/>
</dbReference>
<dbReference type="InterPro" id="IPR004101">
    <property type="entry name" value="Mur_ligase_C"/>
</dbReference>
<comment type="subcellular location">
    <subcellularLocation>
        <location evidence="10 11">Cytoplasm</location>
    </subcellularLocation>
</comment>
<keyword evidence="3 10" id="KW-0132">Cell division</keyword>
<evidence type="ECO:0000256" key="2">
    <source>
        <dbReference type="ARBA" id="ARBA00022598"/>
    </source>
</evidence>
<gene>
    <name evidence="10" type="primary">murF</name>
    <name evidence="15" type="ORF">SAMN05421872_103253</name>
</gene>
<dbReference type="NCBIfam" id="TIGR01143">
    <property type="entry name" value="murF"/>
    <property type="match status" value="1"/>
</dbReference>
<accession>A0A1G6NIN9</accession>
<dbReference type="GO" id="GO:0047480">
    <property type="term" value="F:UDP-N-acetylmuramoyl-tripeptide-D-alanyl-D-alanine ligase activity"/>
    <property type="evidence" value="ECO:0007669"/>
    <property type="project" value="UniProtKB-UniRule"/>
</dbReference>
<comment type="similarity">
    <text evidence="10">Belongs to the MurCDEF family. MurF subfamily.</text>
</comment>
<evidence type="ECO:0000259" key="12">
    <source>
        <dbReference type="Pfam" id="PF01225"/>
    </source>
</evidence>
<dbReference type="Pfam" id="PF08245">
    <property type="entry name" value="Mur_ligase_M"/>
    <property type="match status" value="1"/>
</dbReference>
<dbReference type="PANTHER" id="PTHR43024:SF1">
    <property type="entry name" value="UDP-N-ACETYLMURAMOYL-TRIPEPTIDE--D-ALANYL-D-ALANINE LIGASE"/>
    <property type="match status" value="1"/>
</dbReference>
<dbReference type="EMBL" id="FMZM01000003">
    <property type="protein sequence ID" value="SDC67136.1"/>
    <property type="molecule type" value="Genomic_DNA"/>
</dbReference>
<dbReference type="SUPFAM" id="SSF53623">
    <property type="entry name" value="MurD-like peptide ligases, catalytic domain"/>
    <property type="match status" value="1"/>
</dbReference>
<feature type="domain" description="Mur ligase central" evidence="14">
    <location>
        <begin position="115"/>
        <end position="301"/>
    </location>
</feature>
<dbReference type="GO" id="GO:0051301">
    <property type="term" value="P:cell division"/>
    <property type="evidence" value="ECO:0007669"/>
    <property type="project" value="UniProtKB-KW"/>
</dbReference>
<dbReference type="InterPro" id="IPR051046">
    <property type="entry name" value="MurCDEF_CellWall_CoF430Synth"/>
</dbReference>
<dbReference type="Gene3D" id="3.40.1390.10">
    <property type="entry name" value="MurE/MurF, N-terminal domain"/>
    <property type="match status" value="1"/>
</dbReference>
<dbReference type="GO" id="GO:0005524">
    <property type="term" value="F:ATP binding"/>
    <property type="evidence" value="ECO:0007669"/>
    <property type="project" value="UniProtKB-UniRule"/>
</dbReference>
<reference evidence="15 16" key="1">
    <citation type="submission" date="2016-10" db="EMBL/GenBank/DDBJ databases">
        <authorList>
            <person name="de Groot N.N."/>
        </authorList>
    </citation>
    <scope>NUCLEOTIDE SEQUENCE [LARGE SCALE GENOMIC DNA]</scope>
    <source>
        <strain evidence="15 16">CGMCC 4.6858</strain>
    </source>
</reference>
<dbReference type="UniPathway" id="UPA00219"/>
<evidence type="ECO:0000313" key="15">
    <source>
        <dbReference type="EMBL" id="SDC67136.1"/>
    </source>
</evidence>
<evidence type="ECO:0000259" key="14">
    <source>
        <dbReference type="Pfam" id="PF08245"/>
    </source>
</evidence>
<protein>
    <recommendedName>
        <fullName evidence="10 11">UDP-N-acetylmuramoyl-tripeptide--D-alanyl-D-alanine ligase</fullName>
        <ecNumber evidence="10 11">6.3.2.10</ecNumber>
    </recommendedName>
    <alternativeName>
        <fullName evidence="10">D-alanyl-D-alanine-adding enzyme</fullName>
    </alternativeName>
</protein>
<evidence type="ECO:0000256" key="1">
    <source>
        <dbReference type="ARBA" id="ARBA00022490"/>
    </source>
</evidence>
<evidence type="ECO:0000256" key="6">
    <source>
        <dbReference type="ARBA" id="ARBA00022960"/>
    </source>
</evidence>
<evidence type="ECO:0000256" key="7">
    <source>
        <dbReference type="ARBA" id="ARBA00022984"/>
    </source>
</evidence>
<evidence type="ECO:0000256" key="9">
    <source>
        <dbReference type="ARBA" id="ARBA00023316"/>
    </source>
</evidence>
<keyword evidence="7 10" id="KW-0573">Peptidoglycan synthesis</keyword>
<evidence type="ECO:0000256" key="10">
    <source>
        <dbReference type="HAMAP-Rule" id="MF_02019"/>
    </source>
</evidence>
<evidence type="ECO:0000259" key="13">
    <source>
        <dbReference type="Pfam" id="PF02875"/>
    </source>
</evidence>
<evidence type="ECO:0000313" key="16">
    <source>
        <dbReference type="Proteomes" id="UP000199034"/>
    </source>
</evidence>
<dbReference type="InterPro" id="IPR013221">
    <property type="entry name" value="Mur_ligase_cen"/>
</dbReference>
<dbReference type="InterPro" id="IPR035911">
    <property type="entry name" value="MurE/MurF_N"/>
</dbReference>
<sequence length="460" mass="47087">MVAAMIALTLAEIAAVVDGEVVGGDTGVVVDGPVVIDGREAGPGSLFVAFVGERVDGHEHAAQAAAAGAVAVLGSRRTDLPTVVVADTQQALQRLAAHVVARVRRAGGLTVVGLTGSQGKTSTKDLLGAVLDQVAPTVATRGSFNNELGMPLTALRVEPSTRFLVLELGARGTGHIAELTALVTPDVGVVLNVGHAHLGEFGSREAIAEAKGELVECLPEDGTAVLNADDDRVLAMTARTRAAVTTFGQERAADVRVEELVLDRLGRPSFVLASAQDRVPVTLQVVGGHQALNAAAAAAAALAVGLSLPQVGAALDAVTTLSQWRMELHELPSGIVVLNDSYNANPESMRAALDALATIGADPEVRRTVAVLGEMREMGPTSDAEHAVIGAYAVDRGVDVVLVVGEAARATADGAGDRSTFVPDNEAAVAWLRAHVGEGDVVLVKASRGARLDEVAAALQ</sequence>
<dbReference type="Gene3D" id="3.40.1190.10">
    <property type="entry name" value="Mur-like, catalytic domain"/>
    <property type="match status" value="1"/>
</dbReference>
<dbReference type="GO" id="GO:0008360">
    <property type="term" value="P:regulation of cell shape"/>
    <property type="evidence" value="ECO:0007669"/>
    <property type="project" value="UniProtKB-KW"/>
</dbReference>
<dbReference type="GO" id="GO:0005737">
    <property type="term" value="C:cytoplasm"/>
    <property type="evidence" value="ECO:0007669"/>
    <property type="project" value="UniProtKB-SubCell"/>
</dbReference>
<keyword evidence="5 10" id="KW-0067">ATP-binding</keyword>
<evidence type="ECO:0000256" key="11">
    <source>
        <dbReference type="RuleBase" id="RU004136"/>
    </source>
</evidence>
<dbReference type="Proteomes" id="UP000199034">
    <property type="component" value="Unassembled WGS sequence"/>
</dbReference>
<dbReference type="Pfam" id="PF02875">
    <property type="entry name" value="Mur_ligase_C"/>
    <property type="match status" value="1"/>
</dbReference>
<keyword evidence="4 10" id="KW-0547">Nucleotide-binding</keyword>
<feature type="binding site" evidence="10">
    <location>
        <begin position="116"/>
        <end position="122"/>
    </location>
    <ligand>
        <name>ATP</name>
        <dbReference type="ChEBI" id="CHEBI:30616"/>
    </ligand>
</feature>
<dbReference type="AlphaFoldDB" id="A0A1G6NIN9"/>
<feature type="domain" description="Mur ligase C-terminal" evidence="13">
    <location>
        <begin position="325"/>
        <end position="448"/>
    </location>
</feature>
<dbReference type="PANTHER" id="PTHR43024">
    <property type="entry name" value="UDP-N-ACETYLMURAMOYL-TRIPEPTIDE--D-ALANYL-D-ALANINE LIGASE"/>
    <property type="match status" value="1"/>
</dbReference>
<proteinExistence type="inferred from homology"/>
<evidence type="ECO:0000256" key="5">
    <source>
        <dbReference type="ARBA" id="ARBA00022840"/>
    </source>
</evidence>
<keyword evidence="9 10" id="KW-0961">Cell wall biogenesis/degradation</keyword>
<name>A0A1G6NIN9_9ACTN</name>
<organism evidence="15 16">
    <name type="scientific">Nocardioides lianchengensis</name>
    <dbReference type="NCBI Taxonomy" id="1045774"/>
    <lineage>
        <taxon>Bacteria</taxon>
        <taxon>Bacillati</taxon>
        <taxon>Actinomycetota</taxon>
        <taxon>Actinomycetes</taxon>
        <taxon>Propionibacteriales</taxon>
        <taxon>Nocardioidaceae</taxon>
        <taxon>Nocardioides</taxon>
    </lineage>
</organism>